<feature type="domain" description="Phospholipase A2-like" evidence="19">
    <location>
        <begin position="10"/>
        <end position="88"/>
    </location>
</feature>
<dbReference type="GO" id="GO:0005198">
    <property type="term" value="F:structural molecule activity"/>
    <property type="evidence" value="ECO:0007669"/>
    <property type="project" value="InterPro"/>
</dbReference>
<protein>
    <recommendedName>
        <fullName evidence="7">Minor capsid protein VP1</fullName>
        <ecNumber evidence="6">3.1.1.4</ecNumber>
    </recommendedName>
</protein>
<dbReference type="Pfam" id="PF00740">
    <property type="entry name" value="VP1_2"/>
    <property type="match status" value="1"/>
</dbReference>
<evidence type="ECO:0000256" key="5">
    <source>
        <dbReference type="ARBA" id="ARBA00005398"/>
    </source>
</evidence>
<name>R4L1I0_9VIRU</name>
<dbReference type="EMBL" id="KC339251">
    <property type="protein sequence ID" value="AGL09959.1"/>
    <property type="molecule type" value="Genomic_DNA"/>
</dbReference>
<feature type="compositionally biased region" description="Basic and acidic residues" evidence="17">
    <location>
        <begin position="451"/>
        <end position="464"/>
    </location>
</feature>
<evidence type="ECO:0000256" key="16">
    <source>
        <dbReference type="ARBA" id="ARBA00045359"/>
    </source>
</evidence>
<keyword evidence="14" id="KW-0443">Lipid metabolism</keyword>
<dbReference type="InterPro" id="IPR001403">
    <property type="entry name" value="Parvovirus_coat"/>
</dbReference>
<evidence type="ECO:0000256" key="10">
    <source>
        <dbReference type="ARBA" id="ARBA00022562"/>
    </source>
</evidence>
<organism evidence="20 21">
    <name type="scientific">Bat bocavirus WM40</name>
    <dbReference type="NCBI Taxonomy" id="2259810"/>
    <lineage>
        <taxon>Viruses</taxon>
        <taxon>Monodnaviria</taxon>
        <taxon>Shotokuvirae</taxon>
        <taxon>Cossaviricota</taxon>
        <taxon>Quintoviricetes</taxon>
        <taxon>Piccovirales</taxon>
        <taxon>Parvoviridae</taxon>
        <taxon>Parvovirinae</taxon>
        <taxon>Bocaparvovirus</taxon>
        <taxon>Bocaparvovirus chiropteran2</taxon>
    </lineage>
</organism>
<evidence type="ECO:0000256" key="6">
    <source>
        <dbReference type="ARBA" id="ARBA00013278"/>
    </source>
</evidence>
<dbReference type="KEGG" id="vg:37620291"/>
<dbReference type="SUPFAM" id="SSF88645">
    <property type="entry name" value="ssDNA viruses"/>
    <property type="match status" value="1"/>
</dbReference>
<keyword evidence="13" id="KW-0442">Lipid degradation</keyword>
<keyword evidence="21" id="KW-1185">Reference proteome</keyword>
<evidence type="ECO:0000256" key="17">
    <source>
        <dbReference type="SAM" id="MobiDB-lite"/>
    </source>
</evidence>
<dbReference type="EC" id="3.1.1.4" evidence="6"/>
<evidence type="ECO:0000256" key="2">
    <source>
        <dbReference type="ARBA" id="ARBA00004147"/>
    </source>
</evidence>
<keyword evidence="9" id="KW-0167">Capsid protein</keyword>
<evidence type="ECO:0000256" key="1">
    <source>
        <dbReference type="ARBA" id="ARBA00001604"/>
    </source>
</evidence>
<evidence type="ECO:0000256" key="14">
    <source>
        <dbReference type="ARBA" id="ARBA00023098"/>
    </source>
</evidence>
<evidence type="ECO:0000256" key="11">
    <source>
        <dbReference type="ARBA" id="ARBA00022801"/>
    </source>
</evidence>
<dbReference type="InterPro" id="IPR013607">
    <property type="entry name" value="Phospholipase_A2-like"/>
</dbReference>
<dbReference type="GeneID" id="37620291"/>
<evidence type="ECO:0000256" key="8">
    <source>
        <dbReference type="ARBA" id="ARBA00022431"/>
    </source>
</evidence>
<dbReference type="Pfam" id="PF08398">
    <property type="entry name" value="Phospholip_A2_4"/>
    <property type="match status" value="1"/>
</dbReference>
<dbReference type="InterPro" id="IPR016184">
    <property type="entry name" value="Capsid/spike_ssDNA_virus"/>
</dbReference>
<keyword evidence="12" id="KW-0946">Virion</keyword>
<feature type="region of interest" description="Disordered" evidence="17">
    <location>
        <begin position="440"/>
        <end position="497"/>
    </location>
</feature>
<evidence type="ECO:0000313" key="21">
    <source>
        <dbReference type="Proteomes" id="UP000240671"/>
    </source>
</evidence>
<keyword evidence="15" id="KW-1035">Host cytoplasm</keyword>
<dbReference type="GO" id="GO:0042025">
    <property type="term" value="C:host cell nucleus"/>
    <property type="evidence" value="ECO:0007669"/>
    <property type="project" value="UniProtKB-SubCell"/>
</dbReference>
<evidence type="ECO:0000313" key="20">
    <source>
        <dbReference type="EMBL" id="AGL09959.1"/>
    </source>
</evidence>
<dbReference type="GO" id="GO:0030430">
    <property type="term" value="C:host cell cytoplasm"/>
    <property type="evidence" value="ECO:0007669"/>
    <property type="project" value="UniProtKB-SubCell"/>
</dbReference>
<dbReference type="Proteomes" id="UP000240671">
    <property type="component" value="Segment"/>
</dbReference>
<dbReference type="GO" id="GO:0004623">
    <property type="term" value="F:phospholipase A2 activity"/>
    <property type="evidence" value="ECO:0007669"/>
    <property type="project" value="UniProtKB-EC"/>
</dbReference>
<comment type="catalytic activity">
    <reaction evidence="1">
        <text>a 1,2-diacyl-sn-glycero-3-phosphocholine + H2O = a 1-acyl-sn-glycero-3-phosphocholine + a fatty acid + H(+)</text>
        <dbReference type="Rhea" id="RHEA:15801"/>
        <dbReference type="ChEBI" id="CHEBI:15377"/>
        <dbReference type="ChEBI" id="CHEBI:15378"/>
        <dbReference type="ChEBI" id="CHEBI:28868"/>
        <dbReference type="ChEBI" id="CHEBI:57643"/>
        <dbReference type="ChEBI" id="CHEBI:58168"/>
        <dbReference type="EC" id="3.1.1.4"/>
    </reaction>
</comment>
<comment type="function">
    <text evidence="16">Capsid proteins self-assembles to form an icosahedral capsid with a T=1 symmetry, about 26 nm in diameter, and consisting of 60 copies of three size variants of the capsid proteins, VP1, and VP3, which differ by the presence of an N-terminal extension in the minor protein VP1. The capsid has a channel at the 5-fold axis and there are densities extending the 5-fold axis into the interior of the capsid. The capsid encapsulates the genomic ssDNA. Binding to the host receptors also induces capsid rearrangements leading to surface exposure of VP1 N-terminus, specifically its phospholipase A2-like region. The additional N-terminal region of isoform Minor capsid protein VP1, called VP1u, may serve as a lipolytic enzyme to breach the endosomal membrane during entry into host cell and might contribute to virus transport to the nucleus.</text>
</comment>
<dbReference type="GO" id="GO:0039615">
    <property type="term" value="C:T=1 icosahedral viral capsid"/>
    <property type="evidence" value="ECO:0007669"/>
    <property type="project" value="UniProtKB-KW"/>
</dbReference>
<evidence type="ECO:0000256" key="9">
    <source>
        <dbReference type="ARBA" id="ARBA00022561"/>
    </source>
</evidence>
<evidence type="ECO:0000256" key="12">
    <source>
        <dbReference type="ARBA" id="ARBA00022844"/>
    </source>
</evidence>
<feature type="domain" description="Coat protein VP1/VP2 Parvovirus" evidence="18">
    <location>
        <begin position="171"/>
        <end position="664"/>
    </location>
</feature>
<comment type="subcellular location">
    <subcellularLocation>
        <location evidence="3">Host cytoplasm</location>
    </subcellularLocation>
    <subcellularLocation>
        <location evidence="2">Host nucleus</location>
    </subcellularLocation>
    <subcellularLocation>
        <location evidence="4">Virion</location>
    </subcellularLocation>
</comment>
<dbReference type="RefSeq" id="YP_009508791.1">
    <property type="nucleotide sequence ID" value="NC_039046.1"/>
</dbReference>
<keyword evidence="8" id="KW-1140">T=1 icosahedral capsid protein</keyword>
<evidence type="ECO:0000256" key="13">
    <source>
        <dbReference type="ARBA" id="ARBA00022963"/>
    </source>
</evidence>
<reference evidence="20 21" key="1">
    <citation type="journal article" date="2013" name="PLoS ONE">
        <title>Virome profiling of bats from myanmar by metagenomic analysis of tissue samples reveals more novel Mammalian viruses.</title>
        <authorList>
            <person name="He B."/>
            <person name="Li Z."/>
            <person name="Yang F."/>
            <person name="Zheng J."/>
            <person name="Feng Y."/>
            <person name="Guo H."/>
            <person name="Li Y."/>
            <person name="Wang Y."/>
            <person name="Su N."/>
            <person name="Zhang F."/>
            <person name="Fan Q."/>
            <person name="Tu C."/>
        </authorList>
    </citation>
    <scope>NUCLEOTIDE SEQUENCE [LARGE SCALE GENOMIC DNA]</scope>
    <source>
        <strain evidence="20">WM40</strain>
    </source>
</reference>
<evidence type="ECO:0000259" key="18">
    <source>
        <dbReference type="Pfam" id="PF00740"/>
    </source>
</evidence>
<feature type="compositionally biased region" description="Gly residues" evidence="17">
    <location>
        <begin position="156"/>
        <end position="176"/>
    </location>
</feature>
<evidence type="ECO:0000256" key="3">
    <source>
        <dbReference type="ARBA" id="ARBA00004192"/>
    </source>
</evidence>
<evidence type="ECO:0000256" key="15">
    <source>
        <dbReference type="ARBA" id="ARBA00023200"/>
    </source>
</evidence>
<evidence type="ECO:0000256" key="4">
    <source>
        <dbReference type="ARBA" id="ARBA00004328"/>
    </source>
</evidence>
<evidence type="ECO:0000259" key="19">
    <source>
        <dbReference type="Pfam" id="PF08398"/>
    </source>
</evidence>
<comment type="similarity">
    <text evidence="5">Belongs to the parvoviridae capsid protein family.</text>
</comment>
<gene>
    <name evidence="20" type="primary">VP1</name>
</gene>
<proteinExistence type="inferred from homology"/>
<keyword evidence="10" id="KW-1048">Host nucleus</keyword>
<sequence>MAPTNRKPGGWVIPGYKYLGPFNDLDNGEPVNAADKAARDHDFAHQSYIEKGQNPYLNFNKADLQFIDDLRNDWSFGAIVGSAAFKAKQAIAPSLSNDNERPGTSKQAAAADRAAKRKLYFARSNKGSKVSKMDNPGGDNNEPQDNGSGPSSGQDRAGGGGGGGGGGANPGGGSGGHGVGVSTGGWKAGCVFTDRYIITTNTRQWYCPIYNGHKYTKMTSDDAGQNGFTMWEGIATPWGHFNFNAYTSHFSPQDWQRLTNEYKKWRPVKMRVKIYNLQIKQIVNLGMDTLYNNDLTAGVHIFCDGSHQFPYSQHPWDEGTMPELPNEIWRLTQYAYYQDNRDLVDQSQDQVTPLDVEKLLRVNTPLFILESASHQVLRTGEETSFDFDFNSGWVFNDRAYAPPQADYNPLIATRRHYATWNSQTKEYAYNRYSPYAKPSQWVPGPSLQYKGDTRTSAEPARERGPLTVTYGPPGTHRQDEDNQEGQFMPSEDPTKPQSVQRIGYSIAPINGACSGLDPHTLAYDSSPHSRDDRFMTVRNIDLDMTRYNALEVFDGSTINGGRARLKNMWMYPNQAWNSTPISRANPIWIKTPRTDNHTLLDTSDGTIPMEHPPGIIFIKVAKIPIPTDNNADSYLNLYVTGQVTCEILWECERYQTKNWRPEIRNTAQVFKEGGLFDFNKQGEYNTPDHFYESMPTRIGINRVL</sequence>
<dbReference type="GO" id="GO:0016042">
    <property type="term" value="P:lipid catabolic process"/>
    <property type="evidence" value="ECO:0007669"/>
    <property type="project" value="UniProtKB-KW"/>
</dbReference>
<dbReference type="InterPro" id="IPR036952">
    <property type="entry name" value="VP1/VP2"/>
</dbReference>
<feature type="region of interest" description="Disordered" evidence="17">
    <location>
        <begin position="125"/>
        <end position="176"/>
    </location>
</feature>
<accession>R4L1I0</accession>
<dbReference type="Gene3D" id="2.170.30.10">
    <property type="entry name" value="Parvovirus coat protein VP1/VP2"/>
    <property type="match status" value="1"/>
</dbReference>
<evidence type="ECO:0000256" key="7">
    <source>
        <dbReference type="ARBA" id="ARBA00022267"/>
    </source>
</evidence>
<keyword evidence="11" id="KW-0378">Hydrolase</keyword>